<name>A0ACB9TG63_HOLOL</name>
<comment type="caution">
    <text evidence="1">The sequence shown here is derived from an EMBL/GenBank/DDBJ whole genome shotgun (WGS) entry which is preliminary data.</text>
</comment>
<protein>
    <submittedName>
        <fullName evidence="1">Uncharacterized protein</fullName>
    </submittedName>
</protein>
<dbReference type="Proteomes" id="UP001056778">
    <property type="component" value="Chromosome 3"/>
</dbReference>
<organism evidence="1 2">
    <name type="scientific">Holotrichia oblita</name>
    <name type="common">Chafer beetle</name>
    <dbReference type="NCBI Taxonomy" id="644536"/>
    <lineage>
        <taxon>Eukaryota</taxon>
        <taxon>Metazoa</taxon>
        <taxon>Ecdysozoa</taxon>
        <taxon>Arthropoda</taxon>
        <taxon>Hexapoda</taxon>
        <taxon>Insecta</taxon>
        <taxon>Pterygota</taxon>
        <taxon>Neoptera</taxon>
        <taxon>Endopterygota</taxon>
        <taxon>Coleoptera</taxon>
        <taxon>Polyphaga</taxon>
        <taxon>Scarabaeiformia</taxon>
        <taxon>Scarabaeidae</taxon>
        <taxon>Melolonthinae</taxon>
        <taxon>Holotrichia</taxon>
    </lineage>
</organism>
<gene>
    <name evidence="1" type="ORF">MML48_3g00017614</name>
</gene>
<evidence type="ECO:0000313" key="1">
    <source>
        <dbReference type="EMBL" id="KAI4465779.1"/>
    </source>
</evidence>
<proteinExistence type="predicted"/>
<sequence length="150" mass="17388">MGNLISCEQCTAASEASVFTFSDPLVLKLTEGIETTYNLIRPEDQQKHGQVRDIKDREWMDKIQCIEELHTNAYGLSLEGVNELCRRLEQHLDKMNDVNALKHEVEKCYRKHPGQTLQCREQVQEFEDHIDLGRLKTIKKKFHSDSGKDT</sequence>
<keyword evidence="2" id="KW-1185">Reference proteome</keyword>
<evidence type="ECO:0000313" key="2">
    <source>
        <dbReference type="Proteomes" id="UP001056778"/>
    </source>
</evidence>
<reference evidence="1" key="1">
    <citation type="submission" date="2022-04" db="EMBL/GenBank/DDBJ databases">
        <title>Chromosome-scale genome assembly of Holotrichia oblita Faldermann.</title>
        <authorList>
            <person name="Rongchong L."/>
        </authorList>
    </citation>
    <scope>NUCLEOTIDE SEQUENCE</scope>
    <source>
        <strain evidence="1">81SQS9</strain>
    </source>
</reference>
<accession>A0ACB9TG63</accession>
<dbReference type="EMBL" id="CM043017">
    <property type="protein sequence ID" value="KAI4465779.1"/>
    <property type="molecule type" value="Genomic_DNA"/>
</dbReference>